<evidence type="ECO:0000313" key="2">
    <source>
        <dbReference type="Proteomes" id="UP000053593"/>
    </source>
</evidence>
<dbReference type="HOGENOM" id="CLU_044121_2_1_1"/>
<gene>
    <name evidence="1" type="ORF">GYMLUDRAFT_1025315</name>
</gene>
<dbReference type="InterPro" id="IPR011009">
    <property type="entry name" value="Kinase-like_dom_sf"/>
</dbReference>
<dbReference type="EMBL" id="KN834827">
    <property type="protein sequence ID" value="KIK53561.1"/>
    <property type="molecule type" value="Genomic_DNA"/>
</dbReference>
<dbReference type="SUPFAM" id="SSF56112">
    <property type="entry name" value="Protein kinase-like (PK-like)"/>
    <property type="match status" value="1"/>
</dbReference>
<dbReference type="AlphaFoldDB" id="A0A0D0BFY4"/>
<dbReference type="Proteomes" id="UP000053593">
    <property type="component" value="Unassembled WGS sequence"/>
</dbReference>
<protein>
    <submittedName>
        <fullName evidence="1">Unplaced genomic scaffold GYMLUscaffold_79, whole genome shotgun sequence</fullName>
    </submittedName>
</protein>
<proteinExistence type="predicted"/>
<name>A0A0D0BFY4_9AGAR</name>
<sequence length="301" mass="35168">MDRSSECIRLDDPKMGSTHPFCHHQQLEEFEIFWRDHYDWLKEKGYLLCPRYHPTSVASWARTGSFPHGCEDFQMQPQFDYNMDAICIADGKPIMLRRPDPLLEEGRNFTRVLSYLVRWDQTELETVGELVDFCSQVFQGLQYIHALNIAHNDAKLSDIMIDWLPLECNCSSSPPLQMQPGYGGDQSVPEFKWNEPCDPFAVDVYCLGNVIWKKFFTGEPTLGYLLSRNVRFLKQLPLDMTHEDPAKQPMVDEVVGCFKEIQKGLNWWKLHFCVSDKTACLFFYHIYSLIHCIVQLSYMIQ</sequence>
<organism evidence="1 2">
    <name type="scientific">Collybiopsis luxurians FD-317 M1</name>
    <dbReference type="NCBI Taxonomy" id="944289"/>
    <lineage>
        <taxon>Eukaryota</taxon>
        <taxon>Fungi</taxon>
        <taxon>Dikarya</taxon>
        <taxon>Basidiomycota</taxon>
        <taxon>Agaricomycotina</taxon>
        <taxon>Agaricomycetes</taxon>
        <taxon>Agaricomycetidae</taxon>
        <taxon>Agaricales</taxon>
        <taxon>Marasmiineae</taxon>
        <taxon>Omphalotaceae</taxon>
        <taxon>Collybiopsis</taxon>
        <taxon>Collybiopsis luxurians</taxon>
    </lineage>
</organism>
<evidence type="ECO:0000313" key="1">
    <source>
        <dbReference type="EMBL" id="KIK53561.1"/>
    </source>
</evidence>
<keyword evidence="2" id="KW-1185">Reference proteome</keyword>
<reference evidence="1 2" key="1">
    <citation type="submission" date="2014-04" db="EMBL/GenBank/DDBJ databases">
        <title>Evolutionary Origins and Diversification of the Mycorrhizal Mutualists.</title>
        <authorList>
            <consortium name="DOE Joint Genome Institute"/>
            <consortium name="Mycorrhizal Genomics Consortium"/>
            <person name="Kohler A."/>
            <person name="Kuo A."/>
            <person name="Nagy L.G."/>
            <person name="Floudas D."/>
            <person name="Copeland A."/>
            <person name="Barry K.W."/>
            <person name="Cichocki N."/>
            <person name="Veneault-Fourrey C."/>
            <person name="LaButti K."/>
            <person name="Lindquist E.A."/>
            <person name="Lipzen A."/>
            <person name="Lundell T."/>
            <person name="Morin E."/>
            <person name="Murat C."/>
            <person name="Riley R."/>
            <person name="Ohm R."/>
            <person name="Sun H."/>
            <person name="Tunlid A."/>
            <person name="Henrissat B."/>
            <person name="Grigoriev I.V."/>
            <person name="Hibbett D.S."/>
            <person name="Martin F."/>
        </authorList>
    </citation>
    <scope>NUCLEOTIDE SEQUENCE [LARGE SCALE GENOMIC DNA]</scope>
    <source>
        <strain evidence="1 2">FD-317 M1</strain>
    </source>
</reference>
<dbReference type="OrthoDB" id="5987198at2759"/>
<dbReference type="Gene3D" id="1.10.510.10">
    <property type="entry name" value="Transferase(Phosphotransferase) domain 1"/>
    <property type="match status" value="1"/>
</dbReference>
<accession>A0A0D0BFY4</accession>